<name>A0A543IAZ8_9ACTN</name>
<dbReference type="Pfam" id="PF19372">
    <property type="entry name" value="DUF5947"/>
    <property type="match status" value="1"/>
</dbReference>
<protein>
    <submittedName>
        <fullName evidence="1">Uncharacterized protein</fullName>
    </submittedName>
</protein>
<comment type="caution">
    <text evidence="1">The sequence shown here is derived from an EMBL/GenBank/DDBJ whole genome shotgun (WGS) entry which is preliminary data.</text>
</comment>
<evidence type="ECO:0000313" key="2">
    <source>
        <dbReference type="Proteomes" id="UP000316706"/>
    </source>
</evidence>
<sequence length="198" mass="21309">MRIGALDRAIRRASAAAREEADRCGLCDAPAPDEHVHVLDETGGELLCTCRACGLLFEREGAGFGHYRLVPRRRRRLRGVPAADLGVPVGLAFLTLGPDGAVVARCPSPAGVTAWTVGRDAWAAVTARSPELAAMRPAVEALLINTVRGADEQWLVPIDDCYRLAGVVRRSWTGMSGGDRVWSDIEAFFGGLEETEEE</sequence>
<gene>
    <name evidence="1" type="ORF">FHX41_1366</name>
</gene>
<dbReference type="AlphaFoldDB" id="A0A543IAZ8"/>
<keyword evidence="2" id="KW-1185">Reference proteome</keyword>
<reference evidence="1 2" key="1">
    <citation type="submission" date="2019-06" db="EMBL/GenBank/DDBJ databases">
        <title>Sequencing the genomes of 1000 actinobacteria strains.</title>
        <authorList>
            <person name="Klenk H.-P."/>
        </authorList>
    </citation>
    <scope>NUCLEOTIDE SEQUENCE [LARGE SCALE GENOMIC DNA]</scope>
    <source>
        <strain evidence="1 2">DSM 45043</strain>
    </source>
</reference>
<evidence type="ECO:0000313" key="1">
    <source>
        <dbReference type="EMBL" id="TQM67746.1"/>
    </source>
</evidence>
<dbReference type="RefSeq" id="WP_246077141.1">
    <property type="nucleotide sequence ID" value="NZ_VFPO01000001.1"/>
</dbReference>
<dbReference type="EMBL" id="VFPO01000001">
    <property type="protein sequence ID" value="TQM67746.1"/>
    <property type="molecule type" value="Genomic_DNA"/>
</dbReference>
<dbReference type="Proteomes" id="UP000316706">
    <property type="component" value="Unassembled WGS sequence"/>
</dbReference>
<accession>A0A543IAZ8</accession>
<dbReference type="InterPro" id="IPR045991">
    <property type="entry name" value="DUF5947"/>
</dbReference>
<proteinExistence type="predicted"/>
<organism evidence="1 2">
    <name type="scientific">Actinomadura hallensis</name>
    <dbReference type="NCBI Taxonomy" id="337895"/>
    <lineage>
        <taxon>Bacteria</taxon>
        <taxon>Bacillati</taxon>
        <taxon>Actinomycetota</taxon>
        <taxon>Actinomycetes</taxon>
        <taxon>Streptosporangiales</taxon>
        <taxon>Thermomonosporaceae</taxon>
        <taxon>Actinomadura</taxon>
    </lineage>
</organism>